<sequence length="626" mass="70080">MNTNVNMNKMSSGVVVAELGSDTPKAHNEMPSSNDTSKLASEKTTMKRWVVSSSSSREGGGSQPKRKVLERMKKWTVRMHQMVWKVGKDDPRRVVHSIKVGLSLTLLSLIYLLEPLFQGIEQNAIWAVLFVILIFEFTAGATLYKGLNQGIGTVSALFLAFIVKVISQSLGRTGYAVFIGFSVFVIGVLTTYIRFFPSVKKYYDQGVLVFFATYNLITVSGYRDQNMLHMVFQRLYVIAIGFGLCIIMSILILPNWSGKDLQNSIISKIEALAKSINEFLIPTACVNEYFQEPDKKLKSSYSSKDIDGGYEAALECKSADEALETFASLEPRHSRYCYPWQQYVQLGKILRHLGYTAISLHGCLESQIQHDLLKLENVACCLLSSNGMLFKSKTLFPTRIRTRTNIPQNTRANIPLASIGSEAPTSSLSHGAGVGAYQTPQSVRALFRQPCQHVAEEVAKVLTELADSIRKHCHCSPHIADELHGALQDLDIAIKSQPRLFLCSKPATVPRTDTLDLLAWRSKRQVDLYTDSNRKSLHRTLSKIAITSLEFSEALPFAAFTSLLVEMALRLELVIEEVEELGRIANFKEYHEECEIKINVISDKTESTDALELQTSHTSSEEELRR</sequence>
<reference evidence="1 2" key="1">
    <citation type="journal article" date="2022" name="Hortic Res">
        <title>A haplotype resolved chromosomal level avocado genome allows analysis of novel avocado genes.</title>
        <authorList>
            <person name="Nath O."/>
            <person name="Fletcher S.J."/>
            <person name="Hayward A."/>
            <person name="Shaw L.M."/>
            <person name="Masouleh A.K."/>
            <person name="Furtado A."/>
            <person name="Henry R.J."/>
            <person name="Mitter N."/>
        </authorList>
    </citation>
    <scope>NUCLEOTIDE SEQUENCE [LARGE SCALE GENOMIC DNA]</scope>
    <source>
        <strain evidence="2">cv. Hass</strain>
    </source>
</reference>
<name>A0ACC2MW57_PERAE</name>
<organism evidence="1 2">
    <name type="scientific">Persea americana</name>
    <name type="common">Avocado</name>
    <dbReference type="NCBI Taxonomy" id="3435"/>
    <lineage>
        <taxon>Eukaryota</taxon>
        <taxon>Viridiplantae</taxon>
        <taxon>Streptophyta</taxon>
        <taxon>Embryophyta</taxon>
        <taxon>Tracheophyta</taxon>
        <taxon>Spermatophyta</taxon>
        <taxon>Magnoliopsida</taxon>
        <taxon>Magnoliidae</taxon>
        <taxon>Laurales</taxon>
        <taxon>Lauraceae</taxon>
        <taxon>Persea</taxon>
    </lineage>
</organism>
<evidence type="ECO:0000313" key="2">
    <source>
        <dbReference type="Proteomes" id="UP001234297"/>
    </source>
</evidence>
<dbReference type="Proteomes" id="UP001234297">
    <property type="component" value="Chromosome 1"/>
</dbReference>
<keyword evidence="2" id="KW-1185">Reference proteome</keyword>
<protein>
    <submittedName>
        <fullName evidence="1">Uncharacterized protein</fullName>
    </submittedName>
</protein>
<evidence type="ECO:0000313" key="1">
    <source>
        <dbReference type="EMBL" id="KAJ8649960.1"/>
    </source>
</evidence>
<dbReference type="EMBL" id="CM056809">
    <property type="protein sequence ID" value="KAJ8649960.1"/>
    <property type="molecule type" value="Genomic_DNA"/>
</dbReference>
<comment type="caution">
    <text evidence="1">The sequence shown here is derived from an EMBL/GenBank/DDBJ whole genome shotgun (WGS) entry which is preliminary data.</text>
</comment>
<gene>
    <name evidence="1" type="ORF">MRB53_002983</name>
</gene>
<proteinExistence type="predicted"/>
<accession>A0ACC2MW57</accession>